<dbReference type="GO" id="GO:0003677">
    <property type="term" value="F:DNA binding"/>
    <property type="evidence" value="ECO:0007669"/>
    <property type="project" value="UniProtKB-KW"/>
</dbReference>
<evidence type="ECO:0000256" key="3">
    <source>
        <dbReference type="ARBA" id="ARBA00023163"/>
    </source>
</evidence>
<name>A0A318TU75_9RHOB</name>
<dbReference type="Gene3D" id="2.60.120.10">
    <property type="entry name" value="Jelly Rolls"/>
    <property type="match status" value="1"/>
</dbReference>
<dbReference type="GO" id="GO:0005829">
    <property type="term" value="C:cytosol"/>
    <property type="evidence" value="ECO:0007669"/>
    <property type="project" value="TreeGrafter"/>
</dbReference>
<dbReference type="InterPro" id="IPR050397">
    <property type="entry name" value="Env_Response_Regulators"/>
</dbReference>
<dbReference type="InterPro" id="IPR036390">
    <property type="entry name" value="WH_DNA-bd_sf"/>
</dbReference>
<dbReference type="InterPro" id="IPR018488">
    <property type="entry name" value="cNMP-bd_CS"/>
</dbReference>
<dbReference type="Pfam" id="PF00027">
    <property type="entry name" value="cNMP_binding"/>
    <property type="match status" value="1"/>
</dbReference>
<reference evidence="6 7" key="1">
    <citation type="submission" date="2018-06" db="EMBL/GenBank/DDBJ databases">
        <title>Genomic Encyclopedia of Type Strains, Phase III (KMG-III): the genomes of soil and plant-associated and newly described type strains.</title>
        <authorList>
            <person name="Whitman W."/>
        </authorList>
    </citation>
    <scope>NUCLEOTIDE SEQUENCE [LARGE SCALE GENOMIC DNA]</scope>
    <source>
        <strain evidence="6 7">JA737</strain>
    </source>
</reference>
<dbReference type="InterPro" id="IPR000595">
    <property type="entry name" value="cNMP-bd_dom"/>
</dbReference>
<keyword evidence="7" id="KW-1185">Reference proteome</keyword>
<evidence type="ECO:0000259" key="5">
    <source>
        <dbReference type="PROSITE" id="PS51063"/>
    </source>
</evidence>
<keyword evidence="2" id="KW-0238">DNA-binding</keyword>
<dbReference type="InterPro" id="IPR012318">
    <property type="entry name" value="HTH_CRP"/>
</dbReference>
<dbReference type="Gene3D" id="1.10.10.10">
    <property type="entry name" value="Winged helix-like DNA-binding domain superfamily/Winged helix DNA-binding domain"/>
    <property type="match status" value="1"/>
</dbReference>
<dbReference type="PANTHER" id="PTHR24567">
    <property type="entry name" value="CRP FAMILY TRANSCRIPTIONAL REGULATORY PROTEIN"/>
    <property type="match status" value="1"/>
</dbReference>
<protein>
    <submittedName>
        <fullName evidence="6">CRP-like cAMP-binding protein</fullName>
    </submittedName>
</protein>
<dbReference type="Pfam" id="PF13545">
    <property type="entry name" value="HTH_Crp_2"/>
    <property type="match status" value="1"/>
</dbReference>
<dbReference type="OrthoDB" id="3525895at2"/>
<dbReference type="GO" id="GO:0003700">
    <property type="term" value="F:DNA-binding transcription factor activity"/>
    <property type="evidence" value="ECO:0007669"/>
    <property type="project" value="TreeGrafter"/>
</dbReference>
<comment type="caution">
    <text evidence="6">The sequence shown here is derived from an EMBL/GenBank/DDBJ whole genome shotgun (WGS) entry which is preliminary data.</text>
</comment>
<dbReference type="InterPro" id="IPR014710">
    <property type="entry name" value="RmlC-like_jellyroll"/>
</dbReference>
<accession>A0A318TU75</accession>
<evidence type="ECO:0000256" key="1">
    <source>
        <dbReference type="ARBA" id="ARBA00023015"/>
    </source>
</evidence>
<feature type="domain" description="Cyclic nucleotide-binding" evidence="4">
    <location>
        <begin position="16"/>
        <end position="118"/>
    </location>
</feature>
<evidence type="ECO:0000256" key="2">
    <source>
        <dbReference type="ARBA" id="ARBA00023125"/>
    </source>
</evidence>
<dbReference type="SUPFAM" id="SSF46785">
    <property type="entry name" value="Winged helix' DNA-binding domain"/>
    <property type="match status" value="1"/>
</dbReference>
<dbReference type="PROSITE" id="PS00889">
    <property type="entry name" value="CNMP_BINDING_2"/>
    <property type="match status" value="1"/>
</dbReference>
<evidence type="ECO:0000313" key="7">
    <source>
        <dbReference type="Proteomes" id="UP000247727"/>
    </source>
</evidence>
<proteinExistence type="predicted"/>
<keyword evidence="3" id="KW-0804">Transcription</keyword>
<sequence length="233" mass="25031">MRDLAGKPAFWRSFALFEGLDAAALSALSGLARLRQWAPGEMLFQRDDPGDWMVALAAGRVKLTLLAPGGRELILRHAEAGDTLGEFALVDGEPRSADATAVMATTGFVLDRARFATLAEAHPALGLSVARYFCRRLRETTEQLEGIALYQLEARLARFLLFSLRQLNGPDLPPSAVLRLEISQGELAAVLGASRPKVNRALQALEAAGAILRKDGAWTLDMAALLAAAEPEA</sequence>
<gene>
    <name evidence="6" type="ORF">C8J30_11819</name>
</gene>
<dbReference type="EMBL" id="QJTK01000018">
    <property type="protein sequence ID" value="PYF07420.1"/>
    <property type="molecule type" value="Genomic_DNA"/>
</dbReference>
<feature type="domain" description="HTH crp-type" evidence="5">
    <location>
        <begin position="150"/>
        <end position="224"/>
    </location>
</feature>
<dbReference type="Proteomes" id="UP000247727">
    <property type="component" value="Unassembled WGS sequence"/>
</dbReference>
<dbReference type="RefSeq" id="WP_110806896.1">
    <property type="nucleotide sequence ID" value="NZ_QJTK01000018.1"/>
</dbReference>
<dbReference type="PANTHER" id="PTHR24567:SF74">
    <property type="entry name" value="HTH-TYPE TRANSCRIPTIONAL REGULATOR ARCR"/>
    <property type="match status" value="1"/>
</dbReference>
<dbReference type="AlphaFoldDB" id="A0A318TU75"/>
<dbReference type="CDD" id="cd00038">
    <property type="entry name" value="CAP_ED"/>
    <property type="match status" value="1"/>
</dbReference>
<organism evidence="6 7">
    <name type="scientific">Rhodobacter viridis</name>
    <dbReference type="NCBI Taxonomy" id="1054202"/>
    <lineage>
        <taxon>Bacteria</taxon>
        <taxon>Pseudomonadati</taxon>
        <taxon>Pseudomonadota</taxon>
        <taxon>Alphaproteobacteria</taxon>
        <taxon>Rhodobacterales</taxon>
        <taxon>Rhodobacter group</taxon>
        <taxon>Rhodobacter</taxon>
    </lineage>
</organism>
<keyword evidence="1" id="KW-0805">Transcription regulation</keyword>
<evidence type="ECO:0000313" key="6">
    <source>
        <dbReference type="EMBL" id="PYF07420.1"/>
    </source>
</evidence>
<dbReference type="InterPro" id="IPR036388">
    <property type="entry name" value="WH-like_DNA-bd_sf"/>
</dbReference>
<dbReference type="PROSITE" id="PS50042">
    <property type="entry name" value="CNMP_BINDING_3"/>
    <property type="match status" value="1"/>
</dbReference>
<dbReference type="InterPro" id="IPR018490">
    <property type="entry name" value="cNMP-bd_dom_sf"/>
</dbReference>
<dbReference type="SMART" id="SM00100">
    <property type="entry name" value="cNMP"/>
    <property type="match status" value="1"/>
</dbReference>
<dbReference type="PROSITE" id="PS51063">
    <property type="entry name" value="HTH_CRP_2"/>
    <property type="match status" value="1"/>
</dbReference>
<evidence type="ECO:0000259" key="4">
    <source>
        <dbReference type="PROSITE" id="PS50042"/>
    </source>
</evidence>
<dbReference type="SUPFAM" id="SSF51206">
    <property type="entry name" value="cAMP-binding domain-like"/>
    <property type="match status" value="1"/>
</dbReference>